<dbReference type="AlphaFoldDB" id="A0A367L367"/>
<evidence type="ECO:0008006" key="3">
    <source>
        <dbReference type="Google" id="ProtNLM"/>
    </source>
</evidence>
<dbReference type="Proteomes" id="UP000253664">
    <property type="component" value="Unassembled WGS sequence"/>
</dbReference>
<dbReference type="SUPFAM" id="SSF52540">
    <property type="entry name" value="P-loop containing nucleoside triphosphate hydrolases"/>
    <property type="match status" value="1"/>
</dbReference>
<proteinExistence type="predicted"/>
<dbReference type="Gene3D" id="3.40.50.300">
    <property type="entry name" value="P-loop containing nucleotide triphosphate hydrolases"/>
    <property type="match status" value="1"/>
</dbReference>
<gene>
    <name evidence="1" type="ORF">L249_4989</name>
</gene>
<dbReference type="OrthoDB" id="2316594at2759"/>
<protein>
    <recommendedName>
        <fullName evidence="3">Zona occludens toxin N-terminal domain-containing protein</fullName>
    </recommendedName>
</protein>
<comment type="caution">
    <text evidence="1">The sequence shown here is derived from an EMBL/GenBank/DDBJ whole genome shotgun (WGS) entry which is preliminary data.</text>
</comment>
<dbReference type="EMBL" id="LKCN02000017">
    <property type="protein sequence ID" value="RCI08864.1"/>
    <property type="molecule type" value="Genomic_DNA"/>
</dbReference>
<dbReference type="STRING" id="1330021.A0A367L367"/>
<evidence type="ECO:0000313" key="1">
    <source>
        <dbReference type="EMBL" id="RCI08864.1"/>
    </source>
</evidence>
<keyword evidence="2" id="KW-1185">Reference proteome</keyword>
<name>A0A367L367_9HYPO</name>
<organism evidence="1 2">
    <name type="scientific">Ophiocordyceps polyrhachis-furcata BCC 54312</name>
    <dbReference type="NCBI Taxonomy" id="1330021"/>
    <lineage>
        <taxon>Eukaryota</taxon>
        <taxon>Fungi</taxon>
        <taxon>Dikarya</taxon>
        <taxon>Ascomycota</taxon>
        <taxon>Pezizomycotina</taxon>
        <taxon>Sordariomycetes</taxon>
        <taxon>Hypocreomycetidae</taxon>
        <taxon>Hypocreales</taxon>
        <taxon>Ophiocordycipitaceae</taxon>
        <taxon>Ophiocordyceps</taxon>
    </lineage>
</organism>
<reference evidence="1 2" key="1">
    <citation type="journal article" date="2015" name="BMC Genomics">
        <title>Insights from the genome of Ophiocordyceps polyrhachis-furcata to pathogenicity and host specificity in insect fungi.</title>
        <authorList>
            <person name="Wichadakul D."/>
            <person name="Kobmoo N."/>
            <person name="Ingsriswang S."/>
            <person name="Tangphatsornruang S."/>
            <person name="Chantasingh D."/>
            <person name="Luangsa-ard J.J."/>
            <person name="Eurwilaichitr L."/>
        </authorList>
    </citation>
    <scope>NUCLEOTIDE SEQUENCE [LARGE SCALE GENOMIC DNA]</scope>
    <source>
        <strain evidence="1 2">BCC 54312</strain>
    </source>
</reference>
<evidence type="ECO:0000313" key="2">
    <source>
        <dbReference type="Proteomes" id="UP000253664"/>
    </source>
</evidence>
<sequence length="507" mass="54806">MKQAITKINPQDDDPDLTTHLSLLSLQQDDDDDNQDAISSSQLTTSPVFTQEVRSSNKAAFSQYGLLGGHAVAAAITTTTTASQPQHQDPRLFYNVSAPSSVFICGSQGSGKSHTLSCLLENCLVPCDANVLPKPLTGLVLHYDAFVSDVGGSPCEAAHLSSSRAVQVRVLCPPTNLVRIRNIYSALPNLTVEPLQLDERDLNTKRMLDLMAVSSSTQAGSAAAGGGMPLYLHVVTRILRDLRLEQQLTGGGFDYAKFKSAIANEAMTPGQMAPLQQRLDTLQSFMVKEQVTKQKTKKKTTTTTTTTMKRGISWSPTPGQLTIIDLSCPCVTADAACALFTICVSLFLEQPSETTGRVVALDEAHRYMNQCEGSASGSLTETLLAAIRLQRHIGTRVIISTQEPSISPKLLDLCPVIVVHRFSSPDWFRALKRHVATGDDDDDDDHTPTTGLFRSILALRQGEALLFAPEAIVVATSSKLTMLGSRAIKIRVRKRLTADGGRTVMAQ</sequence>
<dbReference type="InterPro" id="IPR027417">
    <property type="entry name" value="P-loop_NTPase"/>
</dbReference>
<accession>A0A367L367</accession>